<dbReference type="RefSeq" id="WP_138325016.1">
    <property type="nucleotide sequence ID" value="NZ_VCDI01000002.1"/>
</dbReference>
<accession>A0A5R9J5V6</accession>
<dbReference type="Pfam" id="PF21095">
    <property type="entry name" value="CarD_C"/>
    <property type="match status" value="1"/>
</dbReference>
<dbReference type="PANTHER" id="PTHR38447:SF1">
    <property type="entry name" value="RNA POLYMERASE-BINDING TRANSCRIPTION FACTOR CARD"/>
    <property type="match status" value="1"/>
</dbReference>
<feature type="domain" description="CarD-like/TRCF RNAP-interacting" evidence="1">
    <location>
        <begin position="35"/>
        <end position="145"/>
    </location>
</feature>
<evidence type="ECO:0000259" key="1">
    <source>
        <dbReference type="SMART" id="SM01058"/>
    </source>
</evidence>
<keyword evidence="3" id="KW-1185">Reference proteome</keyword>
<organism evidence="2 3">
    <name type="scientific">Lichenicoccus roseus</name>
    <dbReference type="NCBI Taxonomy" id="2683649"/>
    <lineage>
        <taxon>Bacteria</taxon>
        <taxon>Pseudomonadati</taxon>
        <taxon>Pseudomonadota</taxon>
        <taxon>Alphaproteobacteria</taxon>
        <taxon>Acetobacterales</taxon>
        <taxon>Acetobacteraceae</taxon>
        <taxon>Lichenicoccus</taxon>
    </lineage>
</organism>
<dbReference type="SMART" id="SM01058">
    <property type="entry name" value="CarD_TRCF"/>
    <property type="match status" value="1"/>
</dbReference>
<dbReference type="GO" id="GO:0009303">
    <property type="term" value="P:rRNA transcription"/>
    <property type="evidence" value="ECO:0007669"/>
    <property type="project" value="TreeGrafter"/>
</dbReference>
<dbReference type="Proteomes" id="UP000305654">
    <property type="component" value="Unassembled WGS sequence"/>
</dbReference>
<dbReference type="EMBL" id="VCDI01000002">
    <property type="protein sequence ID" value="TLU72942.1"/>
    <property type="molecule type" value="Genomic_DNA"/>
</dbReference>
<dbReference type="InterPro" id="IPR036101">
    <property type="entry name" value="CarD-like/TRCF_RID_sf"/>
</dbReference>
<dbReference type="Gene3D" id="2.40.10.170">
    <property type="match status" value="1"/>
</dbReference>
<dbReference type="InterPro" id="IPR048792">
    <property type="entry name" value="CarD_C"/>
</dbReference>
<gene>
    <name evidence="2" type="ORF">FE263_05685</name>
</gene>
<evidence type="ECO:0000313" key="2">
    <source>
        <dbReference type="EMBL" id="TLU72942.1"/>
    </source>
</evidence>
<dbReference type="OrthoDB" id="9786074at2"/>
<proteinExistence type="predicted"/>
<protein>
    <submittedName>
        <fullName evidence="2">CarD family transcriptional regulator</fullName>
    </submittedName>
</protein>
<reference evidence="2 3" key="1">
    <citation type="submission" date="2019-05" db="EMBL/GenBank/DDBJ databases">
        <authorList>
            <person name="Pankratov T."/>
            <person name="Grouzdev D."/>
        </authorList>
    </citation>
    <scope>NUCLEOTIDE SEQUENCE [LARGE SCALE GENOMIC DNA]</scope>
    <source>
        <strain evidence="2 3">KEBCLARHB70R</strain>
    </source>
</reference>
<dbReference type="InterPro" id="IPR003711">
    <property type="entry name" value="CarD-like/TRCF_RID"/>
</dbReference>
<dbReference type="Pfam" id="PF02559">
    <property type="entry name" value="CarD_TRCF_RID"/>
    <property type="match status" value="1"/>
</dbReference>
<dbReference type="AlphaFoldDB" id="A0A5R9J5V6"/>
<sequence length="194" mass="21228">MNVFKPATRTAMTEAQVRKAAANTAGHEKTVDNDPFKEGDAVVYAAHGVGHIDRIGTEEIAGHSLEVIQVSFSDNQMTLRIPLARARASGLRKIASREIVDKAMAVIKGKPRISKALWARRAVEIQARINSGDLLQVAEVVRDLQRHVDNLEGSFSERKLFELALDRFGAEIAVVEGVDKMAVLDRLTSTMKAA</sequence>
<dbReference type="InterPro" id="IPR042215">
    <property type="entry name" value="CarD-like_C"/>
</dbReference>
<name>A0A5R9J5V6_9PROT</name>
<dbReference type="PANTHER" id="PTHR38447">
    <property type="entry name" value="TRANSCRIPTION FACTOR YDEB-RELATED"/>
    <property type="match status" value="1"/>
</dbReference>
<dbReference type="SUPFAM" id="SSF141259">
    <property type="entry name" value="CarD-like"/>
    <property type="match status" value="1"/>
</dbReference>
<comment type="caution">
    <text evidence="2">The sequence shown here is derived from an EMBL/GenBank/DDBJ whole genome shotgun (WGS) entry which is preliminary data.</text>
</comment>
<evidence type="ECO:0000313" key="3">
    <source>
        <dbReference type="Proteomes" id="UP000305654"/>
    </source>
</evidence>
<dbReference type="Gene3D" id="1.20.58.1290">
    <property type="entry name" value="CarD-like, C-terminal domain"/>
    <property type="match status" value="1"/>
</dbReference>
<dbReference type="InterPro" id="IPR052531">
    <property type="entry name" value="CarD-like_regulator"/>
</dbReference>